<keyword evidence="3" id="KW-1185">Reference proteome</keyword>
<sequence>MARRRRGPAACGRSYAFAHRVLTEAGITISARGGPNARRHSAR</sequence>
<organism evidence="2 3">
    <name type="scientific">Streptomyces milbemycinicus</name>
    <dbReference type="NCBI Taxonomy" id="476552"/>
    <lineage>
        <taxon>Bacteria</taxon>
        <taxon>Bacillati</taxon>
        <taxon>Actinomycetota</taxon>
        <taxon>Actinomycetes</taxon>
        <taxon>Kitasatosporales</taxon>
        <taxon>Streptomycetaceae</taxon>
        <taxon>Streptomyces</taxon>
    </lineage>
</organism>
<name>A0ABW8M5I4_9ACTN</name>
<evidence type="ECO:0000313" key="2">
    <source>
        <dbReference type="EMBL" id="MFK4272520.1"/>
    </source>
</evidence>
<dbReference type="Pfam" id="PF19575">
    <property type="entry name" value="HTH_58"/>
    <property type="match status" value="1"/>
</dbReference>
<accession>A0ABW8M5I4</accession>
<evidence type="ECO:0000313" key="3">
    <source>
        <dbReference type="Proteomes" id="UP001620295"/>
    </source>
</evidence>
<evidence type="ECO:0000259" key="1">
    <source>
        <dbReference type="Pfam" id="PF19575"/>
    </source>
</evidence>
<feature type="domain" description="Helix-turn-helix" evidence="1">
    <location>
        <begin position="9"/>
        <end position="36"/>
    </location>
</feature>
<comment type="caution">
    <text evidence="2">The sequence shown here is derived from an EMBL/GenBank/DDBJ whole genome shotgun (WGS) entry which is preliminary data.</text>
</comment>
<reference evidence="2 3" key="1">
    <citation type="submission" date="2024-11" db="EMBL/GenBank/DDBJ databases">
        <title>The Natural Products Discovery Center: Release of the First 8490 Sequenced Strains for Exploring Actinobacteria Biosynthetic Diversity.</title>
        <authorList>
            <person name="Kalkreuter E."/>
            <person name="Kautsar S.A."/>
            <person name="Yang D."/>
            <person name="Bader C.D."/>
            <person name="Teijaro C.N."/>
            <person name="Fluegel L."/>
            <person name="Davis C.M."/>
            <person name="Simpson J.R."/>
            <person name="Lauterbach L."/>
            <person name="Steele A.D."/>
            <person name="Gui C."/>
            <person name="Meng S."/>
            <person name="Li G."/>
            <person name="Viehrig K."/>
            <person name="Ye F."/>
            <person name="Su P."/>
            <person name="Kiefer A.F."/>
            <person name="Nichols A."/>
            <person name="Cepeda A.J."/>
            <person name="Yan W."/>
            <person name="Fan B."/>
            <person name="Jiang Y."/>
            <person name="Adhikari A."/>
            <person name="Zheng C.-J."/>
            <person name="Schuster L."/>
            <person name="Cowan T.M."/>
            <person name="Smanski M.J."/>
            <person name="Chevrette M.G."/>
            <person name="De Carvalho L.P.S."/>
            <person name="Shen B."/>
        </authorList>
    </citation>
    <scope>NUCLEOTIDE SEQUENCE [LARGE SCALE GENOMIC DNA]</scope>
    <source>
        <strain evidence="2 3">NPDC020863</strain>
    </source>
</reference>
<gene>
    <name evidence="2" type="ORF">ACI2L5_47735</name>
</gene>
<dbReference type="EMBL" id="JBJDQH010000027">
    <property type="protein sequence ID" value="MFK4272520.1"/>
    <property type="molecule type" value="Genomic_DNA"/>
</dbReference>
<dbReference type="Proteomes" id="UP001620295">
    <property type="component" value="Unassembled WGS sequence"/>
</dbReference>
<dbReference type="InterPro" id="IPR045745">
    <property type="entry name" value="HTH_58_Actinobacteria-type"/>
</dbReference>
<dbReference type="RefSeq" id="WP_404748818.1">
    <property type="nucleotide sequence ID" value="NZ_JBJDQH010000027.1"/>
</dbReference>
<protein>
    <submittedName>
        <fullName evidence="2">Helix-turn-helix domain-containing protein</fullName>
    </submittedName>
</protein>
<proteinExistence type="predicted"/>